<dbReference type="PANTHER" id="PTHR31270">
    <property type="entry name" value="GLUTAMINYL-PEPTIDE CYCLOTRANSFERASE"/>
    <property type="match status" value="1"/>
</dbReference>
<dbReference type="Proteomes" id="UP000468717">
    <property type="component" value="Unassembled WGS sequence"/>
</dbReference>
<protein>
    <submittedName>
        <fullName evidence="1">Glutaminyl-peptide cyclotransferase</fullName>
    </submittedName>
</protein>
<organism evidence="1 2">
    <name type="scientific">Janthinobacterium violaceinigrum</name>
    <dbReference type="NCBI Taxonomy" id="2654252"/>
    <lineage>
        <taxon>Bacteria</taxon>
        <taxon>Pseudomonadati</taxon>
        <taxon>Pseudomonadota</taxon>
        <taxon>Betaproteobacteria</taxon>
        <taxon>Burkholderiales</taxon>
        <taxon>Oxalobacteraceae</taxon>
        <taxon>Janthinobacterium</taxon>
    </lineage>
</organism>
<dbReference type="PANTHER" id="PTHR31270:SF1">
    <property type="entry name" value="GLUTAMINYL-PEPTIDE CYCLOTRANSFERASE"/>
    <property type="match status" value="1"/>
</dbReference>
<keyword evidence="1" id="KW-0808">Transferase</keyword>
<keyword evidence="2" id="KW-1185">Reference proteome</keyword>
<sequence length="276" mass="30527">MNINVNAKVTAKIKRTAGSLLLGLLCTVGLMSEMGYAQAALPVYGYFVKNTYPHDPQAFTQGLLFKDGHLYESTGQNGQSSLRKVELTTGKVLQKSMLDKNVFGEGITDVGDEILGLTWISQTGYVFDLKTFKLKRKFSYQGEGWGLASDGHFVYMSDGTSAIRVLNPKTMAEVRRIEVKAEGRPIDRLNELEMVDGELFANVWGADVIARIDPASGKVVGWIDLTGLLPPEQRGTANPDAVLNGIAWDARGKRLFVTGKLWPKLFEIELIEIQRR</sequence>
<dbReference type="GO" id="GO:0016603">
    <property type="term" value="F:glutaminyl-peptide cyclotransferase activity"/>
    <property type="evidence" value="ECO:0007669"/>
    <property type="project" value="InterPro"/>
</dbReference>
<dbReference type="AlphaFoldDB" id="A0A6I1IRG9"/>
<evidence type="ECO:0000313" key="1">
    <source>
        <dbReference type="EMBL" id="KAB8066851.1"/>
    </source>
</evidence>
<accession>A0A6I1IRG9</accession>
<gene>
    <name evidence="1" type="ORF">GCN75_00875</name>
</gene>
<name>A0A6I1IRG9_9BURK</name>
<reference evidence="1 2" key="1">
    <citation type="submission" date="2019-10" db="EMBL/GenBank/DDBJ databases">
        <title>Three novel species isolated from a subtropical stream in China.</title>
        <authorList>
            <person name="Lu H."/>
        </authorList>
    </citation>
    <scope>NUCLEOTIDE SEQUENCE [LARGE SCALE GENOMIC DNA]</scope>
    <source>
        <strain evidence="1 2">FT13W</strain>
    </source>
</reference>
<dbReference type="SUPFAM" id="SSF50969">
    <property type="entry name" value="YVTN repeat-like/Quinoprotein amine dehydrogenase"/>
    <property type="match status" value="1"/>
</dbReference>
<dbReference type="RefSeq" id="WP_152280918.1">
    <property type="nucleotide sequence ID" value="NZ_WFLI01000001.1"/>
</dbReference>
<comment type="caution">
    <text evidence="1">The sequence shown here is derived from an EMBL/GenBank/DDBJ whole genome shotgun (WGS) entry which is preliminary data.</text>
</comment>
<dbReference type="Gene3D" id="2.130.10.10">
    <property type="entry name" value="YVTN repeat-like/Quinoprotein amine dehydrogenase"/>
    <property type="match status" value="1"/>
</dbReference>
<dbReference type="InterPro" id="IPR007788">
    <property type="entry name" value="QCT"/>
</dbReference>
<dbReference type="InterPro" id="IPR015943">
    <property type="entry name" value="WD40/YVTN_repeat-like_dom_sf"/>
</dbReference>
<dbReference type="Pfam" id="PF05096">
    <property type="entry name" value="Glu_cyclase_2"/>
    <property type="match status" value="1"/>
</dbReference>
<dbReference type="InterPro" id="IPR011044">
    <property type="entry name" value="Quino_amine_DH_bsu"/>
</dbReference>
<dbReference type="EMBL" id="WFLI01000001">
    <property type="protein sequence ID" value="KAB8066851.1"/>
    <property type="molecule type" value="Genomic_DNA"/>
</dbReference>
<proteinExistence type="predicted"/>
<evidence type="ECO:0000313" key="2">
    <source>
        <dbReference type="Proteomes" id="UP000468717"/>
    </source>
</evidence>